<dbReference type="SUPFAM" id="SSF52317">
    <property type="entry name" value="Class I glutamine amidotransferase-like"/>
    <property type="match status" value="1"/>
</dbReference>
<evidence type="ECO:0000313" key="8">
    <source>
        <dbReference type="Proteomes" id="UP001310022"/>
    </source>
</evidence>
<evidence type="ECO:0000313" key="7">
    <source>
        <dbReference type="EMBL" id="GJM63889.1"/>
    </source>
</evidence>
<reference evidence="7 8" key="1">
    <citation type="submission" date="2021-12" db="EMBL/GenBank/DDBJ databases">
        <title>Genome sequencing of bacteria with rrn-lacking chromosome and rrn-plasmid.</title>
        <authorList>
            <person name="Anda M."/>
            <person name="Iwasaki W."/>
        </authorList>
    </citation>
    <scope>NUCLEOTIDE SEQUENCE [LARGE SCALE GENOMIC DNA]</scope>
    <source>
        <strain evidence="7 8">NBRC 15940</strain>
    </source>
</reference>
<sequence>MVVLVDCGSNKVPDIVREIRRFRNRIYLISMEAFEADQLPEHDTLVISGAPIMLTEEDPTPFLEKFAFLETSDLPTLGICFGFQMMGMIFKSQIFKGPPQRHHTTISRHNDHALLSHFSYQFDMAEDHCEGISLPAGFQKLASSKDYPVEVMAHHFRPLYGVQFHPEVSGTLGTALFKNFFHLADLYSAHGRRGMP</sequence>
<evidence type="ECO:0000256" key="1">
    <source>
        <dbReference type="ARBA" id="ARBA00022598"/>
    </source>
</evidence>
<name>A0AAN4W2V8_9BACT</name>
<keyword evidence="8" id="KW-1185">Reference proteome</keyword>
<dbReference type="Pfam" id="PF00117">
    <property type="entry name" value="GATase"/>
    <property type="match status" value="1"/>
</dbReference>
<dbReference type="InterPro" id="IPR017926">
    <property type="entry name" value="GATASE"/>
</dbReference>
<dbReference type="PROSITE" id="PS51273">
    <property type="entry name" value="GATASE_TYPE_1"/>
    <property type="match status" value="1"/>
</dbReference>
<organism evidence="7 8">
    <name type="scientific">Persicobacter diffluens</name>
    <dbReference type="NCBI Taxonomy" id="981"/>
    <lineage>
        <taxon>Bacteria</taxon>
        <taxon>Pseudomonadati</taxon>
        <taxon>Bacteroidota</taxon>
        <taxon>Cytophagia</taxon>
        <taxon>Cytophagales</taxon>
        <taxon>Persicobacteraceae</taxon>
        <taxon>Persicobacter</taxon>
    </lineage>
</organism>
<proteinExistence type="predicted"/>
<dbReference type="Proteomes" id="UP001310022">
    <property type="component" value="Unassembled WGS sequence"/>
</dbReference>
<keyword evidence="1" id="KW-0436">Ligase</keyword>
<feature type="domain" description="Glutamine amidotransferase" evidence="6">
    <location>
        <begin position="3"/>
        <end position="182"/>
    </location>
</feature>
<dbReference type="RefSeq" id="WP_338238987.1">
    <property type="nucleotide sequence ID" value="NZ_BQKE01000003.1"/>
</dbReference>
<keyword evidence="4" id="KW-0658">Purine biosynthesis</keyword>
<keyword evidence="2" id="KW-0547">Nucleotide-binding</keyword>
<evidence type="ECO:0000256" key="2">
    <source>
        <dbReference type="ARBA" id="ARBA00022741"/>
    </source>
</evidence>
<evidence type="ECO:0000256" key="3">
    <source>
        <dbReference type="ARBA" id="ARBA00022749"/>
    </source>
</evidence>
<dbReference type="EMBL" id="BQKE01000003">
    <property type="protein sequence ID" value="GJM63889.1"/>
    <property type="molecule type" value="Genomic_DNA"/>
</dbReference>
<dbReference type="GO" id="GO:0005524">
    <property type="term" value="F:ATP binding"/>
    <property type="evidence" value="ECO:0007669"/>
    <property type="project" value="UniProtKB-KW"/>
</dbReference>
<evidence type="ECO:0000259" key="6">
    <source>
        <dbReference type="Pfam" id="PF00117"/>
    </source>
</evidence>
<protein>
    <submittedName>
        <fullName evidence="7">GMP synthase</fullName>
    </submittedName>
</protein>
<keyword evidence="5" id="KW-0067">ATP-binding</keyword>
<dbReference type="GO" id="GO:0003921">
    <property type="term" value="F:GMP synthase activity"/>
    <property type="evidence" value="ECO:0007669"/>
    <property type="project" value="TreeGrafter"/>
</dbReference>
<dbReference type="PANTHER" id="PTHR11922:SF2">
    <property type="entry name" value="GMP SYNTHASE [GLUTAMINE-HYDROLYZING]"/>
    <property type="match status" value="1"/>
</dbReference>
<dbReference type="AlphaFoldDB" id="A0AAN4W2V8"/>
<evidence type="ECO:0000256" key="4">
    <source>
        <dbReference type="ARBA" id="ARBA00022755"/>
    </source>
</evidence>
<dbReference type="InterPro" id="IPR029062">
    <property type="entry name" value="Class_I_gatase-like"/>
</dbReference>
<dbReference type="Gene3D" id="3.40.50.880">
    <property type="match status" value="1"/>
</dbReference>
<keyword evidence="3" id="KW-0332">GMP biosynthesis</keyword>
<dbReference type="GO" id="GO:0005829">
    <property type="term" value="C:cytosol"/>
    <property type="evidence" value="ECO:0007669"/>
    <property type="project" value="TreeGrafter"/>
</dbReference>
<evidence type="ECO:0000256" key="5">
    <source>
        <dbReference type="ARBA" id="ARBA00022840"/>
    </source>
</evidence>
<comment type="caution">
    <text evidence="7">The sequence shown here is derived from an EMBL/GenBank/DDBJ whole genome shotgun (WGS) entry which is preliminary data.</text>
</comment>
<accession>A0AAN4W2V8</accession>
<dbReference type="PANTHER" id="PTHR11922">
    <property type="entry name" value="GMP SYNTHASE-RELATED"/>
    <property type="match status" value="1"/>
</dbReference>
<gene>
    <name evidence="7" type="ORF">PEDI_44410</name>
</gene>